<dbReference type="EnsemblPlants" id="TraesCS7B02G254500.1">
    <property type="protein sequence ID" value="TraesCS7B02G254500.1"/>
    <property type="gene ID" value="TraesCS7B02G254500"/>
</dbReference>
<sequence length="117" mass="12758">MIYLSVGLYFNAPVFTHGQLYVAVSRVTSKKALKILIEHEDGTTDSQTRNTVFHGKHHFVGSCLANVYSNVCGLCLICGITVGRGATHNGPIKHTDLVMIDKEVDVSAIQINIFLAL</sequence>
<evidence type="ECO:0000313" key="1">
    <source>
        <dbReference type="EnsemblPlants" id="TraesCS7B02G254500.1"/>
    </source>
</evidence>
<accession>A0A3B6SM88</accession>
<name>A0A3B6SM88_WHEAT</name>
<dbReference type="Gramene" id="TraesCLE_scaffold_118295_01G000100.1">
    <property type="protein sequence ID" value="TraesCLE_scaffold_118295_01G000100.1"/>
    <property type="gene ID" value="TraesCLE_scaffold_118295_01G000100"/>
</dbReference>
<dbReference type="STRING" id="4565.A0A3B6SM88"/>
<protein>
    <submittedName>
        <fullName evidence="1">Uncharacterized protein</fullName>
    </submittedName>
</protein>
<proteinExistence type="predicted"/>
<dbReference type="Gramene" id="TraesCS7B03G0701300.1">
    <property type="protein sequence ID" value="TraesCS7B03G0701300.1.CDS"/>
    <property type="gene ID" value="TraesCS7B03G0701300"/>
</dbReference>
<dbReference type="AlphaFoldDB" id="A0A3B6SM88"/>
<reference evidence="1" key="1">
    <citation type="submission" date="2018-08" db="EMBL/GenBank/DDBJ databases">
        <authorList>
            <person name="Rossello M."/>
        </authorList>
    </citation>
    <scope>NUCLEOTIDE SEQUENCE [LARGE SCALE GENOMIC DNA]</scope>
    <source>
        <strain evidence="1">cv. Chinese Spring</strain>
    </source>
</reference>
<evidence type="ECO:0000313" key="2">
    <source>
        <dbReference type="Proteomes" id="UP000019116"/>
    </source>
</evidence>
<dbReference type="Gramene" id="TraesJAG7B03G04151230.1">
    <property type="protein sequence ID" value="TraesJAG7B03G04151230.1"/>
    <property type="gene ID" value="TraesJAG7B03G04151230"/>
</dbReference>
<dbReference type="Gramene" id="TraesCS7B02G254500.1">
    <property type="protein sequence ID" value="TraesCS7B02G254500.1"/>
    <property type="gene ID" value="TraesCS7B02G254500"/>
</dbReference>
<dbReference type="Gramene" id="TraesMAC7B03G04164020.1">
    <property type="protein sequence ID" value="TraesMAC7B03G04164020.1"/>
    <property type="gene ID" value="TraesMAC7B03G04164020"/>
</dbReference>
<dbReference type="OMA" id="GRGVTHN"/>
<reference evidence="1" key="2">
    <citation type="submission" date="2018-10" db="UniProtKB">
        <authorList>
            <consortium name="EnsemblPlants"/>
        </authorList>
    </citation>
    <scope>IDENTIFICATION</scope>
</reference>
<dbReference type="Gramene" id="TraesROB_scaffold_013984_01G000100.1">
    <property type="protein sequence ID" value="TraesROB_scaffold_013984_01G000100.1"/>
    <property type="gene ID" value="TraesROB_scaffold_013984_01G000100"/>
</dbReference>
<dbReference type="Gramene" id="TraesWEE_scaffold_008320_01G000400.1">
    <property type="protein sequence ID" value="TraesWEE_scaffold_008320_01G000400.1"/>
    <property type="gene ID" value="TraesWEE_scaffold_008320_01G000400"/>
</dbReference>
<dbReference type="Gramene" id="TraesSTA7B03G04165080.1">
    <property type="protein sequence ID" value="TraesSTA7B03G04165080.1"/>
    <property type="gene ID" value="TraesSTA7B03G04165080"/>
</dbReference>
<dbReference type="Gramene" id="TraesARI7B03G04122990.1">
    <property type="protein sequence ID" value="TraesARI7B03G04122990.1"/>
    <property type="gene ID" value="TraesARI7B03G04122990"/>
</dbReference>
<keyword evidence="2" id="KW-1185">Reference proteome</keyword>
<dbReference type="Gramene" id="TraesSYM7B03G04218040.1">
    <property type="protein sequence ID" value="TraesSYM7B03G04218040.1"/>
    <property type="gene ID" value="TraesSYM7B03G04218040"/>
</dbReference>
<organism evidence="1">
    <name type="scientific">Triticum aestivum</name>
    <name type="common">Wheat</name>
    <dbReference type="NCBI Taxonomy" id="4565"/>
    <lineage>
        <taxon>Eukaryota</taxon>
        <taxon>Viridiplantae</taxon>
        <taxon>Streptophyta</taxon>
        <taxon>Embryophyta</taxon>
        <taxon>Tracheophyta</taxon>
        <taxon>Spermatophyta</taxon>
        <taxon>Magnoliopsida</taxon>
        <taxon>Liliopsida</taxon>
        <taxon>Poales</taxon>
        <taxon>Poaceae</taxon>
        <taxon>BOP clade</taxon>
        <taxon>Pooideae</taxon>
        <taxon>Triticodae</taxon>
        <taxon>Triticeae</taxon>
        <taxon>Triticinae</taxon>
        <taxon>Triticum</taxon>
    </lineage>
</organism>
<dbReference type="Proteomes" id="UP000019116">
    <property type="component" value="Chromosome 7B"/>
</dbReference>
<dbReference type="Gramene" id="TraesCAD_scaffold_019639_01G000100.1">
    <property type="protein sequence ID" value="TraesCAD_scaffold_019639_01G000100.1"/>
    <property type="gene ID" value="TraesCAD_scaffold_019639_01G000100"/>
</dbReference>
<dbReference type="Gramene" id="TraesLDM7B03G04172250.1">
    <property type="protein sequence ID" value="TraesLDM7B03G04172250.1"/>
    <property type="gene ID" value="TraesLDM7B03G04172250"/>
</dbReference>